<dbReference type="RefSeq" id="WP_109201112.1">
    <property type="nucleotide sequence ID" value="NZ_QEWS01000002.1"/>
</dbReference>
<name>A0A2U2ATP0_9GAMM</name>
<dbReference type="Gene3D" id="3.40.30.10">
    <property type="entry name" value="Glutaredoxin"/>
    <property type="match status" value="1"/>
</dbReference>
<organism evidence="3 5">
    <name type="scientific">Ignatzschineria cameli</name>
    <dbReference type="NCBI Taxonomy" id="2182793"/>
    <lineage>
        <taxon>Bacteria</taxon>
        <taxon>Pseudomonadati</taxon>
        <taxon>Pseudomonadota</taxon>
        <taxon>Gammaproteobacteria</taxon>
        <taxon>Cardiobacteriales</taxon>
        <taxon>Ignatzschineriaceae</taxon>
        <taxon>Ignatzschineria</taxon>
    </lineage>
</organism>
<evidence type="ECO:0000256" key="2">
    <source>
        <dbReference type="PROSITE-ProRule" id="PRU01282"/>
    </source>
</evidence>
<comment type="similarity">
    <text evidence="1 2">Belongs to the ArsC family.</text>
</comment>
<gene>
    <name evidence="3" type="ORF">DC077_02165</name>
    <name evidence="4" type="ORF">DC078_02915</name>
</gene>
<evidence type="ECO:0000313" key="6">
    <source>
        <dbReference type="Proteomes" id="UP000245217"/>
    </source>
</evidence>
<accession>A0A2U2ATP0</accession>
<keyword evidence="6" id="KW-1185">Reference proteome</keyword>
<evidence type="ECO:0000313" key="4">
    <source>
        <dbReference type="EMBL" id="PWD93794.1"/>
    </source>
</evidence>
<evidence type="ECO:0000313" key="5">
    <source>
        <dbReference type="Proteomes" id="UP000245059"/>
    </source>
</evidence>
<dbReference type="EMBL" id="QEWV01000002">
    <property type="protein sequence ID" value="PWD93794.1"/>
    <property type="molecule type" value="Genomic_DNA"/>
</dbReference>
<dbReference type="PANTHER" id="PTHR30041">
    <property type="entry name" value="ARSENATE REDUCTASE"/>
    <property type="match status" value="1"/>
</dbReference>
<reference evidence="3" key="1">
    <citation type="journal article" date="2018" name="Genome Announc.">
        <title>Ignatzschineria cameli sp. nov., isolated from necrotic foot tissue of dromedaries (Camelus dromedarius) and associated maggots (Wohlfahrtia species) in Dubai.</title>
        <authorList>
            <person name="Tsang C.C."/>
            <person name="Tang J.Y."/>
            <person name="Fong J.Y."/>
            <person name="Kinne J."/>
            <person name="Lee H.H."/>
            <person name="Joseph M."/>
            <person name="Jose S."/>
            <person name="Schuster R.K."/>
            <person name="Tang Y."/>
            <person name="Sivakumar S."/>
            <person name="Chen J.H."/>
            <person name="Teng J.L."/>
            <person name="Lau S.K."/>
            <person name="Wernery U."/>
            <person name="Woo P.C."/>
        </authorList>
    </citation>
    <scope>NUCLEOTIDE SEQUENCE</scope>
    <source>
        <strain evidence="3">UAE-HKU57</strain>
        <strain evidence="4">UAE-HKU58</strain>
    </source>
</reference>
<dbReference type="PANTHER" id="PTHR30041:SF8">
    <property type="entry name" value="PROTEIN YFFB"/>
    <property type="match status" value="1"/>
</dbReference>
<reference evidence="5 6" key="2">
    <citation type="submission" date="2018-05" db="EMBL/GenBank/DDBJ databases">
        <title>Ignatzschineria dubaiensis sp. nov., isolated from necrotic foot tissues of dromedaries (Camelus dromedarius) and associated maggots in Dubai, United Arab Emirates.</title>
        <authorList>
            <person name="Tsang C.C."/>
            <person name="Tang J.Y.M."/>
            <person name="Fong J.Y.H."/>
            <person name="Kinne J."/>
            <person name="Lee H.H."/>
            <person name="Joseph M."/>
            <person name="Jose S."/>
            <person name="Schuster R.K."/>
            <person name="Tang Y."/>
            <person name="Sivakumar S."/>
            <person name="Chen J.H.K."/>
            <person name="Teng J.L.L."/>
            <person name="Lau S.K.P."/>
            <person name="Wernery U."/>
            <person name="Woo P.C.Y."/>
        </authorList>
    </citation>
    <scope>NUCLEOTIDE SEQUENCE [LARGE SCALE GENOMIC DNA]</scope>
    <source>
        <strain evidence="5">UAE-HKU57</strain>
        <strain evidence="6">UAE-HKU58</strain>
    </source>
</reference>
<comment type="caution">
    <text evidence="3">The sequence shown here is derived from an EMBL/GenBank/DDBJ whole genome shotgun (WGS) entry which is preliminary data.</text>
</comment>
<dbReference type="Proteomes" id="UP000245059">
    <property type="component" value="Unassembled WGS sequence"/>
</dbReference>
<dbReference type="InterPro" id="IPR036249">
    <property type="entry name" value="Thioredoxin-like_sf"/>
</dbReference>
<evidence type="ECO:0000313" key="3">
    <source>
        <dbReference type="EMBL" id="PWD88101.1"/>
    </source>
</evidence>
<proteinExistence type="inferred from homology"/>
<dbReference type="EMBL" id="QEWW01000001">
    <property type="protein sequence ID" value="PWD88101.1"/>
    <property type="molecule type" value="Genomic_DNA"/>
</dbReference>
<dbReference type="NCBIfam" id="TIGR01617">
    <property type="entry name" value="arsC_related"/>
    <property type="match status" value="1"/>
</dbReference>
<sequence>MIVYGIKNCDTMKKAFNWLDLHKISYQFQDYRNPPLPEATLNQLIDKIGLDKLVNKRSTSWRALSESEKAAVMEKESAIAILQAHPTLIKRPVIVTDDQAFVGFSEALYNDLLLK</sequence>
<dbReference type="Pfam" id="PF03960">
    <property type="entry name" value="ArsC"/>
    <property type="match status" value="1"/>
</dbReference>
<protein>
    <submittedName>
        <fullName evidence="3">Arsenate reductase</fullName>
    </submittedName>
</protein>
<dbReference type="SUPFAM" id="SSF52833">
    <property type="entry name" value="Thioredoxin-like"/>
    <property type="match status" value="1"/>
</dbReference>
<dbReference type="OrthoDB" id="9803749at2"/>
<evidence type="ECO:0000256" key="1">
    <source>
        <dbReference type="ARBA" id="ARBA00007198"/>
    </source>
</evidence>
<dbReference type="AlphaFoldDB" id="A0A2U2ATP0"/>
<dbReference type="InterPro" id="IPR006660">
    <property type="entry name" value="Arsenate_reductase-like"/>
</dbReference>
<dbReference type="InterPro" id="IPR006504">
    <property type="entry name" value="Tscrpt_reg_Spx/MgsR"/>
</dbReference>
<dbReference type="PROSITE" id="PS51353">
    <property type="entry name" value="ARSC"/>
    <property type="match status" value="1"/>
</dbReference>
<dbReference type="CDD" id="cd03035">
    <property type="entry name" value="ArsC_Yffb"/>
    <property type="match status" value="1"/>
</dbReference>
<dbReference type="Proteomes" id="UP000245217">
    <property type="component" value="Unassembled WGS sequence"/>
</dbReference>